<evidence type="ECO:0008006" key="3">
    <source>
        <dbReference type="Google" id="ProtNLM"/>
    </source>
</evidence>
<accession>A0A7M5XJY9</accession>
<organism evidence="1 2">
    <name type="scientific">Clytia hemisphaerica</name>
    <dbReference type="NCBI Taxonomy" id="252671"/>
    <lineage>
        <taxon>Eukaryota</taxon>
        <taxon>Metazoa</taxon>
        <taxon>Cnidaria</taxon>
        <taxon>Hydrozoa</taxon>
        <taxon>Hydroidolina</taxon>
        <taxon>Leptothecata</taxon>
        <taxon>Obeliida</taxon>
        <taxon>Clytiidae</taxon>
        <taxon>Clytia</taxon>
    </lineage>
</organism>
<proteinExistence type="predicted"/>
<dbReference type="OrthoDB" id="3694230at2759"/>
<dbReference type="InterPro" id="IPR039679">
    <property type="entry name" value="NRBF2"/>
</dbReference>
<dbReference type="Gene3D" id="1.20.58.80">
    <property type="entry name" value="Phosphotransferase system, lactose/cellobiose-type IIA subunit"/>
    <property type="match status" value="1"/>
</dbReference>
<reference evidence="1" key="1">
    <citation type="submission" date="2021-01" db="UniProtKB">
        <authorList>
            <consortium name="EnsemblMetazoa"/>
        </authorList>
    </citation>
    <scope>IDENTIFICATION</scope>
</reference>
<keyword evidence="2" id="KW-1185">Reference proteome</keyword>
<dbReference type="PANTHER" id="PTHR14964">
    <property type="entry name" value="NUCLEAR RECEPTOR BINDING FACTOR 2"/>
    <property type="match status" value="1"/>
</dbReference>
<evidence type="ECO:0000313" key="1">
    <source>
        <dbReference type="EnsemblMetazoa" id="CLYHEMP024557.1"/>
    </source>
</evidence>
<dbReference type="GO" id="GO:0006914">
    <property type="term" value="P:autophagy"/>
    <property type="evidence" value="ECO:0007669"/>
    <property type="project" value="InterPro"/>
</dbReference>
<dbReference type="RefSeq" id="XP_066923250.1">
    <property type="nucleotide sequence ID" value="XM_067067149.1"/>
</dbReference>
<name>A0A7M5XJY9_9CNID</name>
<evidence type="ECO:0000313" key="2">
    <source>
        <dbReference type="Proteomes" id="UP000594262"/>
    </source>
</evidence>
<dbReference type="GeneID" id="136810585"/>
<dbReference type="AlphaFoldDB" id="A0A7M5XJY9"/>
<dbReference type="SUPFAM" id="SSF140361">
    <property type="entry name" value="MIT domain-like"/>
    <property type="match status" value="1"/>
</dbReference>
<sequence length="197" mass="23168">MYKSDYFCALSPIDQAHLLERKAEQCLRKEKHEDAIAYHQDAARILQNVLNQYKLNDACPDVLISLQCQINHHRKQDKLIMLRKEQREAMLRRKDLKTSTHQEPFQDLINFSTTSIDSYDSTDLVSTSSHSMHNNMLQEHLAKREEVIKTLGVLVRQQQHQILVLSSKLKEKDDENKRLKQLLKMGQENQNEDLFQT</sequence>
<protein>
    <recommendedName>
        <fullName evidence="3">Nuclear receptor-binding factor 2 MIT domain-containing protein</fullName>
    </recommendedName>
</protein>
<dbReference type="EnsemblMetazoa" id="CLYHEMT024557.1">
    <property type="protein sequence ID" value="CLYHEMP024557.1"/>
    <property type="gene ID" value="CLYHEMG024557"/>
</dbReference>
<dbReference type="Proteomes" id="UP000594262">
    <property type="component" value="Unplaced"/>
</dbReference>
<dbReference type="PANTHER" id="PTHR14964:SF2">
    <property type="entry name" value="NUCLEAR RECEPTOR-BINDING FACTOR 2"/>
    <property type="match status" value="1"/>
</dbReference>